<sequence>MAPKKLTDCPENLRESIDWLIQVKHGGDEKGLEHLAKALQKLIGEAIKKANTSLSTERNNLNCLGHHSFDNSPKSHCQSLDDQIAEAKNSLIPENSKIPNHNDALNAQIKTCEAKKRECEKYHSLSESDRTAQLKDIEERQHKLAELSGQLGEFIGNTESVREATNNAIIAVINKNPELKNEYASFVSQSSESVKWSVDIDGLKKEIQLVKQQIRELESQIEGYERRQESVPGHLSKFHESLTSKLASLEKASQLSRLSLQNPENDNPAIKLLESLCTGLQTFLGFDPNSKGYDGTGIVYSDLDRLCDGAMAFLHGVLKDVHTKQPYKVGKEKLFTEVVSVLEKKLCSGHKGFQGVITEVADGVGRYNDAVQRSNNELKSKIQELLTYVRDKKGLSKSLDDIKLKHITDTQVQAAKALAEECEKKVKDFKNAFNNKITENRVSKYVPKQEYTDLNSDLRDKIDNARKNISQEATRLKTLSDKERRDLEEMLAKINETLNALKNSIIKKINEDVGELVTSLKNLVNNIKVKLDGINKSLVGYVQSLKKWIEEADEHLDGSMKKVKEIEKKNLAWDKQDKIKDAGEKLTAWSEWLEKYIPQLNSAVSGINAKVKELGRQFPELLEPNKNIKGVFEHIKQQVIGIQAEVGTETGGPGSIHENWQSLKGTINGLVGQIVGDEKPTRDGSQNDKGLKQIVAGIIAYAKGFREDAFKTTVQEWVKDIVTAKETIVSNRIGSYVTVNKGRGTLTDNDFSLRVKNVEEAINKNLPERINTEIMLAANAIGLQGAGVGDIGRKFQDFAARIEMELPKEGNSSIGVAVQAIGEQLGITQAKSLTPASADPQLKAIIKPILKSIVNNFKQVAKELERFVQNSQIANMMQIITNVEQISKQLNGVKDNDVPEDYGKNIDDVLGRVQLKIQTLHSHLSTATGQPGPGSSGTVENHADEVDKAIENAKIQAELLKSDKATELIQWSTDVTSNLEALKMAMAEAAQKINQQLTELKEKKIGKTTGDRKDQNNTLQKVHDDIYELLTGELTTVTLWAKDFVEKHAEAYRKTCVGTLTQHVNDQVKIATDTLTTQARKQYVTSVKDLVTAFGSRVETELSPLLEEFDTDLKKGFKGLMNKIGTIFIEKIKENKQILTYDSAFELPRDSRLRRAVTCLYAGFENFIHALCEQNDVNFEKAAIDKVSESLKTLLQQISDAQHFGHLTTSNLTDFKNTLGVLYPGNVNNSPTNVFTTLKHGFAKFIDELKKQYVNVYDGAKINWGDEQNPDKEKCAKVCLTLLPSLYGDLTKLKKECGLNPKNKICLVSGLNTPNSVGNFLQHCGYEVAGKETSKEGELRCHDNMNGEMIVKRLQEIKHSSNIVSPHLKACESNGTDVKTQKKSKDFDVFDILQCIRHHFNKFFELGHLLKSSSKKHPCSVYEMCIWLAGLHYNSAYKALLGEVIGKLDDQVKQKTETQGDIDITLVNRQSLYLNAYPTNITYDDIEKAINDICSKSYKLLTCVAGTGDAECIYACDYYNNSMKFYYPSSGEDCLDTLLDILRRLFPPLKFLYSQCRYPASIHGWSQCHYGKHIATAKWPCRDHSIDKPNDQSNTKPICQPTSPLHSYLNDCLTGFLPHGLEAIGCKAECTTCSPSSRHLPCLTPLGFKRFSGGTKTGEDLFNMLEVFFDYTILPYLFCLIPKPPSTLAEHFNFAICLVRGLVDANLKKSNNIKQAIESSIKDVSISLCKTPDNLTDALSNAYGVNQTSHAADNHTASYADLSGLSMTACRVDSSDMHCAPYLSSLSCDTYTFFAMKHSKSYLSWALYIPWNLHRYLENLLKAFTDISCADWGCPTCLHGDKCKKGEHGKSATSCQCPSIITFYVHPALPLVAVAPVPAAHPPRPPRRPEDTLPPEITLIAPHRRTVPPRRRTRQGTSEAKILLTVITSPTA</sequence>
<evidence type="ECO:0000313" key="2">
    <source>
        <dbReference type="EMBL" id="GBE59153.1"/>
    </source>
</evidence>
<protein>
    <recommendedName>
        <fullName evidence="4">Extracellular matrix-binding ebh</fullName>
    </recommendedName>
</protein>
<gene>
    <name evidence="2" type="ORF">BOVATA_006460</name>
</gene>
<dbReference type="OrthoDB" id="366975at2759"/>
<evidence type="ECO:0000313" key="3">
    <source>
        <dbReference type="Proteomes" id="UP000236319"/>
    </source>
</evidence>
<keyword evidence="3" id="KW-1185">Reference proteome</keyword>
<reference evidence="2 3" key="1">
    <citation type="journal article" date="2017" name="BMC Genomics">
        <title>Whole-genome assembly of Babesia ovata and comparative genomics between closely related pathogens.</title>
        <authorList>
            <person name="Yamagishi J."/>
            <person name="Asada M."/>
            <person name="Hakimi H."/>
            <person name="Tanaka T.Q."/>
            <person name="Sugimoto C."/>
            <person name="Kawazu S."/>
        </authorList>
    </citation>
    <scope>NUCLEOTIDE SEQUENCE [LARGE SCALE GENOMIC DNA]</scope>
    <source>
        <strain evidence="2 3">Miyake</strain>
    </source>
</reference>
<proteinExistence type="predicted"/>
<accession>A0A2H6K827</accession>
<name>A0A2H6K827_9APIC</name>
<comment type="caution">
    <text evidence="2">The sequence shown here is derived from an EMBL/GenBank/DDBJ whole genome shotgun (WGS) entry which is preliminary data.</text>
</comment>
<evidence type="ECO:0000256" key="1">
    <source>
        <dbReference type="SAM" id="Coils"/>
    </source>
</evidence>
<feature type="coiled-coil region" evidence="1">
    <location>
        <begin position="412"/>
        <end position="511"/>
    </location>
</feature>
<dbReference type="Proteomes" id="UP000236319">
    <property type="component" value="Unassembled WGS sequence"/>
</dbReference>
<dbReference type="PANTHER" id="PTHR23159">
    <property type="entry name" value="CENTROSOMAL PROTEIN 2"/>
    <property type="match status" value="1"/>
</dbReference>
<organism evidence="2 3">
    <name type="scientific">Babesia ovata</name>
    <dbReference type="NCBI Taxonomy" id="189622"/>
    <lineage>
        <taxon>Eukaryota</taxon>
        <taxon>Sar</taxon>
        <taxon>Alveolata</taxon>
        <taxon>Apicomplexa</taxon>
        <taxon>Aconoidasida</taxon>
        <taxon>Piroplasmida</taxon>
        <taxon>Babesiidae</taxon>
        <taxon>Babesia</taxon>
    </lineage>
</organism>
<feature type="coiled-coil region" evidence="1">
    <location>
        <begin position="200"/>
        <end position="227"/>
    </location>
</feature>
<feature type="coiled-coil region" evidence="1">
    <location>
        <begin position="943"/>
        <end position="1003"/>
    </location>
</feature>
<evidence type="ECO:0008006" key="4">
    <source>
        <dbReference type="Google" id="ProtNLM"/>
    </source>
</evidence>
<dbReference type="VEuPathDB" id="PiroplasmaDB:BOVATA_006460"/>
<dbReference type="EMBL" id="BDSA01000001">
    <property type="protein sequence ID" value="GBE59153.1"/>
    <property type="molecule type" value="Genomic_DNA"/>
</dbReference>
<dbReference type="GeneID" id="39872923"/>
<keyword evidence="1" id="KW-0175">Coiled coil</keyword>
<dbReference type="PANTHER" id="PTHR23159:SF31">
    <property type="entry name" value="CENTROSOME-ASSOCIATED PROTEIN CEP250 ISOFORM X1"/>
    <property type="match status" value="1"/>
</dbReference>
<dbReference type="RefSeq" id="XP_028865396.1">
    <property type="nucleotide sequence ID" value="XM_029009563.1"/>
</dbReference>
<dbReference type="SUPFAM" id="SSF58113">
    <property type="entry name" value="Apolipoprotein A-I"/>
    <property type="match status" value="1"/>
</dbReference>